<gene>
    <name evidence="2" type="ORF">A4A59_03220</name>
</gene>
<dbReference type="Gene3D" id="3.40.630.30">
    <property type="match status" value="1"/>
</dbReference>
<dbReference type="InterPro" id="IPR016181">
    <property type="entry name" value="Acyl_CoA_acyltransferase"/>
</dbReference>
<dbReference type="RefSeq" id="WP_062943630.1">
    <property type="nucleotide sequence ID" value="NZ_CP171844.1"/>
</dbReference>
<organism evidence="2">
    <name type="scientific">Rhizobium leguminosarum</name>
    <dbReference type="NCBI Taxonomy" id="384"/>
    <lineage>
        <taxon>Bacteria</taxon>
        <taxon>Pseudomonadati</taxon>
        <taxon>Pseudomonadota</taxon>
        <taxon>Alphaproteobacteria</taxon>
        <taxon>Hyphomicrobiales</taxon>
        <taxon>Rhizobiaceae</taxon>
        <taxon>Rhizobium/Agrobacterium group</taxon>
        <taxon>Rhizobium</taxon>
    </lineage>
</organism>
<evidence type="ECO:0000259" key="1">
    <source>
        <dbReference type="PROSITE" id="PS51186"/>
    </source>
</evidence>
<dbReference type="GO" id="GO:0016747">
    <property type="term" value="F:acyltransferase activity, transferring groups other than amino-acyl groups"/>
    <property type="evidence" value="ECO:0007669"/>
    <property type="project" value="InterPro"/>
</dbReference>
<dbReference type="EMBL" id="LVYU01000112">
    <property type="protein sequence ID" value="KZA98603.1"/>
    <property type="molecule type" value="Genomic_DNA"/>
</dbReference>
<feature type="domain" description="N-acetyltransferase" evidence="1">
    <location>
        <begin position="5"/>
        <end position="193"/>
    </location>
</feature>
<proteinExistence type="predicted"/>
<evidence type="ECO:0000313" key="2">
    <source>
        <dbReference type="EMBL" id="KZA98603.1"/>
    </source>
</evidence>
<dbReference type="AlphaFoldDB" id="A0A154IDE2"/>
<accession>A0A154IDE2</accession>
<comment type="caution">
    <text evidence="2">The sequence shown here is derived from an EMBL/GenBank/DDBJ whole genome shotgun (WGS) entry which is preliminary data.</text>
</comment>
<sequence>MTSFIALRQASRRDASELAILADIASRGFASWLWFAGVENGVSDTPLEQGRLKMGEEEAVGSWRDAVIAEAYGEVAGVAIGHALGEGIGDIEATIPATAPMLVLQKTVVGSWFIGSLGVYRHLRGIGIGRRLLDDQIERADRRPVSLITASDNEAALSLYGRNGFLEAARADAVPLFENSKRHAWVLMTRSAA</sequence>
<dbReference type="PROSITE" id="PS51186">
    <property type="entry name" value="GNAT"/>
    <property type="match status" value="1"/>
</dbReference>
<dbReference type="InterPro" id="IPR000182">
    <property type="entry name" value="GNAT_dom"/>
</dbReference>
<dbReference type="Pfam" id="PF00583">
    <property type="entry name" value="Acetyltransf_1"/>
    <property type="match status" value="1"/>
</dbReference>
<protein>
    <submittedName>
        <fullName evidence="2">Acetyltransferase</fullName>
    </submittedName>
</protein>
<dbReference type="SUPFAM" id="SSF55729">
    <property type="entry name" value="Acyl-CoA N-acyltransferases (Nat)"/>
    <property type="match status" value="1"/>
</dbReference>
<name>A0A154IDE2_RHILE</name>
<reference evidence="2" key="1">
    <citation type="submission" date="2016-03" db="EMBL/GenBank/DDBJ databases">
        <title>Microsymbionts genomes from the relict species Vavilovia formosa.</title>
        <authorList>
            <person name="Chirak E."/>
            <person name="Kimeklis A."/>
            <person name="Kopat V."/>
            <person name="Andronov E."/>
        </authorList>
    </citation>
    <scope>NUCLEOTIDE SEQUENCE [LARGE SCALE GENOMIC DNA]</scope>
    <source>
        <strain evidence="2">Vaf12</strain>
    </source>
</reference>
<keyword evidence="2" id="KW-0808">Transferase</keyword>